<protein>
    <recommendedName>
        <fullName evidence="3">Prepilin-type N-terminal cleavage/methylation domain-containing protein</fullName>
    </recommendedName>
</protein>
<dbReference type="InterPro" id="IPR012902">
    <property type="entry name" value="N_methyl_site"/>
</dbReference>
<evidence type="ECO:0000313" key="2">
    <source>
        <dbReference type="EMBL" id="VAW95346.1"/>
    </source>
</evidence>
<gene>
    <name evidence="2" type="ORF">MNBD_GAMMA21-1456</name>
</gene>
<dbReference type="EMBL" id="UOFR01000032">
    <property type="protein sequence ID" value="VAW95346.1"/>
    <property type="molecule type" value="Genomic_DNA"/>
</dbReference>
<reference evidence="2" key="1">
    <citation type="submission" date="2018-06" db="EMBL/GenBank/DDBJ databases">
        <authorList>
            <person name="Zhirakovskaya E."/>
        </authorList>
    </citation>
    <scope>NUCLEOTIDE SEQUENCE</scope>
</reference>
<name>A0A3B1ARJ3_9ZZZZ</name>
<sequence>MKVFHMKLGIGKGFTLIELMIVVAIIGILAAIAIPAYNGYLRTTRMAKVTDHVDTAVRWIKEGFKSDATRRSMNITYVVANEMGTGAVVESEFPRGIVNILNSLNDDPGGAGTPRATAPEQGLPAFANAVDDAAGVVGITLQGPTGTGGAWGSVDSITIDQPDYLDLGTNPKPNIIIRY</sequence>
<evidence type="ECO:0008006" key="3">
    <source>
        <dbReference type="Google" id="ProtNLM"/>
    </source>
</evidence>
<keyword evidence="1" id="KW-1133">Transmembrane helix</keyword>
<organism evidence="2">
    <name type="scientific">hydrothermal vent metagenome</name>
    <dbReference type="NCBI Taxonomy" id="652676"/>
    <lineage>
        <taxon>unclassified sequences</taxon>
        <taxon>metagenomes</taxon>
        <taxon>ecological metagenomes</taxon>
    </lineage>
</organism>
<evidence type="ECO:0000256" key="1">
    <source>
        <dbReference type="SAM" id="Phobius"/>
    </source>
</evidence>
<keyword evidence="1" id="KW-0472">Membrane</keyword>
<accession>A0A3B1ARJ3</accession>
<dbReference type="AlphaFoldDB" id="A0A3B1ARJ3"/>
<feature type="transmembrane region" description="Helical" evidence="1">
    <location>
        <begin position="16"/>
        <end position="37"/>
    </location>
</feature>
<dbReference type="PROSITE" id="PS00409">
    <property type="entry name" value="PROKAR_NTER_METHYL"/>
    <property type="match status" value="1"/>
</dbReference>
<dbReference type="Gene3D" id="3.30.700.10">
    <property type="entry name" value="Glycoprotein, Type 4 Pilin"/>
    <property type="match status" value="1"/>
</dbReference>
<proteinExistence type="predicted"/>
<dbReference type="Pfam" id="PF07963">
    <property type="entry name" value="N_methyl"/>
    <property type="match status" value="1"/>
</dbReference>
<dbReference type="InterPro" id="IPR045584">
    <property type="entry name" value="Pilin-like"/>
</dbReference>
<dbReference type="SUPFAM" id="SSF54523">
    <property type="entry name" value="Pili subunits"/>
    <property type="match status" value="1"/>
</dbReference>
<dbReference type="NCBIfam" id="TIGR02532">
    <property type="entry name" value="IV_pilin_GFxxxE"/>
    <property type="match status" value="1"/>
</dbReference>
<keyword evidence="1" id="KW-0812">Transmembrane</keyword>